<feature type="compositionally biased region" description="Low complexity" evidence="1">
    <location>
        <begin position="47"/>
        <end position="56"/>
    </location>
</feature>
<feature type="region of interest" description="Disordered" evidence="1">
    <location>
        <begin position="25"/>
        <end position="126"/>
    </location>
</feature>
<evidence type="ECO:0000256" key="1">
    <source>
        <dbReference type="SAM" id="MobiDB-lite"/>
    </source>
</evidence>
<reference evidence="2 3" key="1">
    <citation type="submission" date="2024-01" db="EMBL/GenBank/DDBJ databases">
        <title>Comparative genomics of Cryptococcus and Kwoniella reveals pathogenesis evolution and contrasting modes of karyotype evolution via chromosome fusion or intercentromeric recombination.</title>
        <authorList>
            <person name="Coelho M.A."/>
            <person name="David-Palma M."/>
            <person name="Shea T."/>
            <person name="Bowers K."/>
            <person name="McGinley-Smith S."/>
            <person name="Mohammad A.W."/>
            <person name="Gnirke A."/>
            <person name="Yurkov A.M."/>
            <person name="Nowrousian M."/>
            <person name="Sun S."/>
            <person name="Cuomo C.A."/>
            <person name="Heitman J."/>
        </authorList>
    </citation>
    <scope>NUCLEOTIDE SEQUENCE [LARGE SCALE GENOMIC DNA]</scope>
    <source>
        <strain evidence="2">CBS 11374</strain>
    </source>
</reference>
<dbReference type="Proteomes" id="UP001329825">
    <property type="component" value="Chromosome 9"/>
</dbReference>
<sequence>MTFRIALRPLRPLSRSVSIARTIHSTAFRATTAGYGDPQDEKADNHTPTPSSSTDPKPNGQGKGPGTTSGTTDPEVKKGSVGNAGGEKGAGDKSKENVSGQEVRETKKIGEEPKKEETGGAGPIGG</sequence>
<evidence type="ECO:0000313" key="2">
    <source>
        <dbReference type="EMBL" id="WRT69691.1"/>
    </source>
</evidence>
<proteinExistence type="predicted"/>
<feature type="compositionally biased region" description="Basic and acidic residues" evidence="1">
    <location>
        <begin position="89"/>
        <end position="118"/>
    </location>
</feature>
<protein>
    <submittedName>
        <fullName evidence="2">Uncharacterized protein</fullName>
    </submittedName>
</protein>
<gene>
    <name evidence="2" type="ORF">IL334_006681</name>
</gene>
<organism evidence="2 3">
    <name type="scientific">Kwoniella shivajii</name>
    <dbReference type="NCBI Taxonomy" id="564305"/>
    <lineage>
        <taxon>Eukaryota</taxon>
        <taxon>Fungi</taxon>
        <taxon>Dikarya</taxon>
        <taxon>Basidiomycota</taxon>
        <taxon>Agaricomycotina</taxon>
        <taxon>Tremellomycetes</taxon>
        <taxon>Tremellales</taxon>
        <taxon>Cryptococcaceae</taxon>
        <taxon>Kwoniella</taxon>
    </lineage>
</organism>
<dbReference type="RefSeq" id="XP_062794430.1">
    <property type="nucleotide sequence ID" value="XM_062938379.1"/>
</dbReference>
<dbReference type="EMBL" id="CP141889">
    <property type="protein sequence ID" value="WRT69691.1"/>
    <property type="molecule type" value="Genomic_DNA"/>
</dbReference>
<evidence type="ECO:0000313" key="3">
    <source>
        <dbReference type="Proteomes" id="UP001329825"/>
    </source>
</evidence>
<keyword evidence="3" id="KW-1185">Reference proteome</keyword>
<accession>A0ABZ1D791</accession>
<name>A0ABZ1D791_9TREE</name>
<dbReference type="GeneID" id="87958811"/>